<evidence type="ECO:0000259" key="4">
    <source>
        <dbReference type="Pfam" id="PF01321"/>
    </source>
</evidence>
<dbReference type="GO" id="GO:0004177">
    <property type="term" value="F:aminopeptidase activity"/>
    <property type="evidence" value="ECO:0007669"/>
    <property type="project" value="UniProtKB-ARBA"/>
</dbReference>
<organism evidence="5 6">
    <name type="scientific">Danionella cerebrum</name>
    <dbReference type="NCBI Taxonomy" id="2873325"/>
    <lineage>
        <taxon>Eukaryota</taxon>
        <taxon>Metazoa</taxon>
        <taxon>Chordata</taxon>
        <taxon>Craniata</taxon>
        <taxon>Vertebrata</taxon>
        <taxon>Euteleostomi</taxon>
        <taxon>Actinopterygii</taxon>
        <taxon>Neopterygii</taxon>
        <taxon>Teleostei</taxon>
        <taxon>Ostariophysi</taxon>
        <taxon>Cypriniformes</taxon>
        <taxon>Danionidae</taxon>
        <taxon>Danioninae</taxon>
        <taxon>Danionella</taxon>
    </lineage>
</organism>
<dbReference type="PANTHER" id="PTHR20910:SF1">
    <property type="entry name" value="SUPEROXIDE DISMUTASE COPPER_ZINC BINDING DOMAIN-CONTAINING PROTEIN"/>
    <property type="match status" value="1"/>
</dbReference>
<dbReference type="EMBL" id="SRMA01026077">
    <property type="protein sequence ID" value="TRY87962.1"/>
    <property type="molecule type" value="Genomic_DNA"/>
</dbReference>
<feature type="chain" id="PRO_5021788024" description="Peptidase M24 domain-containing protein" evidence="1">
    <location>
        <begin position="19"/>
        <end position="1347"/>
    </location>
</feature>
<dbReference type="InterPro" id="IPR053257">
    <property type="entry name" value="Cu-only_SOD"/>
</dbReference>
<feature type="domain" description="Superoxide dismutase copper/zinc binding" evidence="2">
    <location>
        <begin position="580"/>
        <end position="703"/>
    </location>
</feature>
<evidence type="ECO:0000259" key="2">
    <source>
        <dbReference type="Pfam" id="PF00080"/>
    </source>
</evidence>
<dbReference type="Pfam" id="PF00557">
    <property type="entry name" value="Peptidase_M24"/>
    <property type="match status" value="1"/>
</dbReference>
<dbReference type="InterPro" id="IPR000994">
    <property type="entry name" value="Pept_M24"/>
</dbReference>
<dbReference type="SUPFAM" id="SSF53092">
    <property type="entry name" value="Creatinase/prolidase N-terminal domain"/>
    <property type="match status" value="1"/>
</dbReference>
<dbReference type="GO" id="GO:0006801">
    <property type="term" value="P:superoxide metabolic process"/>
    <property type="evidence" value="ECO:0007669"/>
    <property type="project" value="InterPro"/>
</dbReference>
<keyword evidence="1" id="KW-0732">Signal</keyword>
<dbReference type="SUPFAM" id="SSF55920">
    <property type="entry name" value="Creatinase/aminopeptidase"/>
    <property type="match status" value="1"/>
</dbReference>
<dbReference type="OrthoDB" id="9995434at2759"/>
<feature type="domain" description="Superoxide dismutase copper/zinc binding" evidence="2">
    <location>
        <begin position="262"/>
        <end position="386"/>
    </location>
</feature>
<dbReference type="Gene3D" id="3.90.230.10">
    <property type="entry name" value="Creatinase/methionine aminopeptidase superfamily"/>
    <property type="match status" value="1"/>
</dbReference>
<dbReference type="Pfam" id="PF01321">
    <property type="entry name" value="Creatinase_N"/>
    <property type="match status" value="1"/>
</dbReference>
<dbReference type="Pfam" id="PF00080">
    <property type="entry name" value="Sod_Cu"/>
    <property type="match status" value="2"/>
</dbReference>
<feature type="domain" description="Peptidase M24" evidence="3">
    <location>
        <begin position="1278"/>
        <end position="1346"/>
    </location>
</feature>
<dbReference type="InterPro" id="IPR001424">
    <property type="entry name" value="SOD_Cu_Zn_dom"/>
</dbReference>
<dbReference type="Proteomes" id="UP000316079">
    <property type="component" value="Unassembled WGS sequence"/>
</dbReference>
<evidence type="ECO:0000313" key="5">
    <source>
        <dbReference type="EMBL" id="TRY87962.1"/>
    </source>
</evidence>
<dbReference type="InterPro" id="IPR029149">
    <property type="entry name" value="Creatin/AminoP/Spt16_N"/>
</dbReference>
<dbReference type="InterPro" id="IPR036423">
    <property type="entry name" value="SOD-like_Cu/Zn_dom_sf"/>
</dbReference>
<dbReference type="SUPFAM" id="SSF49329">
    <property type="entry name" value="Cu,Zn superoxide dismutase-like"/>
    <property type="match status" value="4"/>
</dbReference>
<evidence type="ECO:0008006" key="7">
    <source>
        <dbReference type="Google" id="ProtNLM"/>
    </source>
</evidence>
<dbReference type="PANTHER" id="PTHR20910">
    <property type="entry name" value="AGAP001623-PA"/>
    <property type="match status" value="1"/>
</dbReference>
<dbReference type="FunFam" id="3.40.350.10:FF:000001">
    <property type="entry name" value="Putative xaa-Pro aminopeptidase 1"/>
    <property type="match status" value="1"/>
</dbReference>
<dbReference type="PROSITE" id="PS51257">
    <property type="entry name" value="PROKAR_LIPOPROTEIN"/>
    <property type="match status" value="1"/>
</dbReference>
<protein>
    <recommendedName>
        <fullName evidence="7">Peptidase M24 domain-containing protein</fullName>
    </recommendedName>
</protein>
<feature type="domain" description="Creatinase N-terminal" evidence="4">
    <location>
        <begin position="999"/>
        <end position="1097"/>
    </location>
</feature>
<evidence type="ECO:0000259" key="3">
    <source>
        <dbReference type="Pfam" id="PF00557"/>
    </source>
</evidence>
<evidence type="ECO:0000313" key="6">
    <source>
        <dbReference type="Proteomes" id="UP000316079"/>
    </source>
</evidence>
<comment type="caution">
    <text evidence="5">The sequence shown here is derived from an EMBL/GenBank/DDBJ whole genome shotgun (WGS) entry which is preliminary data.</text>
</comment>
<dbReference type="FunFam" id="3.40.350.10:FF:000004">
    <property type="entry name" value="xaa-Pro aminopeptidase 1 isoform X1"/>
    <property type="match status" value="1"/>
</dbReference>
<dbReference type="GO" id="GO:0046872">
    <property type="term" value="F:metal ion binding"/>
    <property type="evidence" value="ECO:0007669"/>
    <property type="project" value="InterPro"/>
</dbReference>
<dbReference type="InterPro" id="IPR000587">
    <property type="entry name" value="Creatinase_N"/>
</dbReference>
<dbReference type="Gene3D" id="2.60.40.200">
    <property type="entry name" value="Superoxide dismutase, copper/zinc binding domain"/>
    <property type="match status" value="4"/>
</dbReference>
<dbReference type="InterPro" id="IPR036005">
    <property type="entry name" value="Creatinase/aminopeptidase-like"/>
</dbReference>
<accession>A0A553QDG0</accession>
<proteinExistence type="predicted"/>
<dbReference type="STRING" id="623744.A0A553QDG0"/>
<name>A0A553QDG0_9TELE</name>
<dbReference type="Gene3D" id="3.40.350.10">
    <property type="entry name" value="Creatinase/prolidase N-terminal domain"/>
    <property type="match status" value="2"/>
</dbReference>
<reference evidence="5 6" key="1">
    <citation type="journal article" date="2019" name="Sci. Data">
        <title>Hybrid genome assembly and annotation of Danionella translucida.</title>
        <authorList>
            <person name="Kadobianskyi M."/>
            <person name="Schulze L."/>
            <person name="Schuelke M."/>
            <person name="Judkewitz B."/>
        </authorList>
    </citation>
    <scope>NUCLEOTIDE SEQUENCE [LARGE SCALE GENOMIC DNA]</scope>
    <source>
        <strain evidence="5 6">Bolton</strain>
    </source>
</reference>
<feature type="signal peptide" evidence="1">
    <location>
        <begin position="1"/>
        <end position="18"/>
    </location>
</feature>
<sequence>MLLTRTLTFFILWGLASCLQYQANFNMMGITGWTLFNSSDQKATIYLTGTGNCRSFNISLTTFPVMYGHFASPCQKSVIGDTIFSFSVDQPQTSVNVSTLFNQHLSLDALSVQVDSCNGTRVCAGLTLESQVRTWRARFFNPVAGNIYIRQTMGEAGLRVLSDLRNVDPTRTFPNVSLFVPQTSPTSCASLLASLDLKSHILLGILNVGSPLSSVKSRLEIASLNSDVRFVVLSLTSSYVCAEIRIIAVKEVGAVFSMQGIKGYFTFLQRSPFDLTSITVNLTNLNRRVGPYHIHQFPLPQMRSPSYSSCSNNNVGGHWNPFGVNTLAPAYPPSRGSTHDRFEVGDLSARYGSLENMTSFQATFTDWNLPLFGSNSIVGRSVVIHTPNGTRFACAGIGYPGNVTVAKATFRGRVVGTVVFTQLTSDPYSDVSVFMDLSYGQLSAASTWNHSWHVHNYSISTETDDDIGSCLSTGGHWNPFEINTTASVYSVNCGPDSPFSCEVGDFSGKQRMLDLQSDMGSVATKSFFTDTTSWVPGMIGRSLVVHGANQTALRITCANLTLYRFPSAHLMPWLGPEIAEGQILFSQIFPQGPTILNINFSGLNSKAGGYHIHMLPIKGSQDPCSDSNIMGHFNPFSINASTPSTQGTGTVDQYEIGDISGKFGDLTGLNSFQNMFLDGNMPLSGPNSIIGRSLVIHYTNNSRMRCANIESGDTVDGNWVIAEAMFGNAVTGTVMMYQQSFPDGSFGDVMIKVDLKASNFTVASWYIAEEPMYQDGSCPDLDEMYNPFQANMSRCSQDSALSCMVGDLTGRHGPISLTNRQVFNDILLQLTGDFTIIHRALVLRLNNNISVCADFHPESPSSSQMFPSMTSFSSQRDVSEEMLNLVKTSEKMGAFRESKTCSPGEIDPMHREHWSDVGVRQNASCDPDGCCLSILSIEKLKEDVTSNGSAMSPKLTLELLRLLRQAMRSTTFLSEPVQAYIVPSGDAHQSEYIAPCDCRREFICGFNGSAGTAIVTEQHAALWTDGRYFLQASQQMDSNWTLMKMGLKETPSQEDWLISVLPENSRVGVDPWIIAADQWKTLSKALRSAGHSLVAVQQNLIDVVWQDRPARPCSKLTSLGLKYTGLTWQDKIQTLRGKMADRKISWFVVTALDEIAWLFNLRGSDIEYNPVFFAYALIGLSSIKLFMDNKRLVDPAIRDHLELNGPGKEEAGIQCFPYESVFTELEAVCAALKPKEKIWICDKASCALTQAIPKAHRSPIPYTPLCLAKAVKNPTEIEGMKMAHIKDAVALCELFAWLEKEIPKGTVTEISAADKAEELRSQQKDFVGLSFPTISSVGPNGAIIHYR</sequence>
<evidence type="ECO:0000256" key="1">
    <source>
        <dbReference type="SAM" id="SignalP"/>
    </source>
</evidence>
<gene>
    <name evidence="5" type="ORF">DNTS_022779</name>
</gene>
<dbReference type="Pfam" id="PF16189">
    <property type="entry name" value="Creatinase_N_2"/>
    <property type="match status" value="1"/>
</dbReference>
<keyword evidence="6" id="KW-1185">Reference proteome</keyword>